<keyword evidence="2" id="KW-1185">Reference proteome</keyword>
<dbReference type="EMBL" id="JALKII010000008">
    <property type="protein sequence ID" value="MCK0538445.1"/>
    <property type="molecule type" value="Genomic_DNA"/>
</dbReference>
<reference evidence="1" key="1">
    <citation type="submission" date="2022-04" db="EMBL/GenBank/DDBJ databases">
        <title>Alcanivorax sp. CY1518 draft genome sequence.</title>
        <authorList>
            <person name="Zhao G."/>
            <person name="An M."/>
        </authorList>
    </citation>
    <scope>NUCLEOTIDE SEQUENCE</scope>
    <source>
        <strain evidence="1">CY1518</strain>
    </source>
</reference>
<proteinExistence type="predicted"/>
<protein>
    <submittedName>
        <fullName evidence="1">DUF4262 domain-containing protein</fullName>
    </submittedName>
</protein>
<evidence type="ECO:0000313" key="2">
    <source>
        <dbReference type="Proteomes" id="UP001165524"/>
    </source>
</evidence>
<accession>A0ABT0E9D5</accession>
<dbReference type="InterPro" id="IPR025358">
    <property type="entry name" value="DUF4262"/>
</dbReference>
<comment type="caution">
    <text evidence="1">The sequence shown here is derived from an EMBL/GenBank/DDBJ whole genome shotgun (WGS) entry which is preliminary data.</text>
</comment>
<name>A0ABT0E9D5_9GAMM</name>
<sequence length="177" mass="20187">MFLDAMPGGFIYPQPEDDEDTRILAHVNRKGWHNLAVPPAEGEPGYSFTLGHFLNCDHPELVLMGLKAELASRMLDAAAVRVRDMGERLQPHREYPDFLPGLTVAFLPVEFAFYGQYLGYANWFYEHLPLPYPALQMVWPDGRGVFPWQPGYDARFRRLQPLLGMTPSPAQQATRLQ</sequence>
<evidence type="ECO:0000313" key="1">
    <source>
        <dbReference type="EMBL" id="MCK0538445.1"/>
    </source>
</evidence>
<organism evidence="1 2">
    <name type="scientific">Alcanivorax quisquiliarum</name>
    <dbReference type="NCBI Taxonomy" id="2933565"/>
    <lineage>
        <taxon>Bacteria</taxon>
        <taxon>Pseudomonadati</taxon>
        <taxon>Pseudomonadota</taxon>
        <taxon>Gammaproteobacteria</taxon>
        <taxon>Oceanospirillales</taxon>
        <taxon>Alcanivoracaceae</taxon>
        <taxon>Alcanivorax</taxon>
    </lineage>
</organism>
<dbReference type="Pfam" id="PF14081">
    <property type="entry name" value="DUF4262"/>
    <property type="match status" value="1"/>
</dbReference>
<gene>
    <name evidence="1" type="ORF">MU846_12065</name>
</gene>
<dbReference type="Proteomes" id="UP001165524">
    <property type="component" value="Unassembled WGS sequence"/>
</dbReference>
<dbReference type="RefSeq" id="WP_246953063.1">
    <property type="nucleotide sequence ID" value="NZ_JALKII010000008.1"/>
</dbReference>